<dbReference type="GO" id="GO:0045089">
    <property type="term" value="P:positive regulation of innate immune response"/>
    <property type="evidence" value="ECO:0007669"/>
    <property type="project" value="UniProtKB-ARBA"/>
</dbReference>
<dbReference type="GO" id="GO:0005524">
    <property type="term" value="F:ATP binding"/>
    <property type="evidence" value="ECO:0007669"/>
    <property type="project" value="UniProtKB-UniRule"/>
</dbReference>
<evidence type="ECO:0000313" key="12">
    <source>
        <dbReference type="RefSeq" id="XP_032825561.1"/>
    </source>
</evidence>
<keyword evidence="5 8" id="KW-0547">Nucleotide-binding</keyword>
<dbReference type="PROSITE" id="PS00107">
    <property type="entry name" value="PROTEIN_KINASE_ATP"/>
    <property type="match status" value="1"/>
</dbReference>
<dbReference type="InterPro" id="IPR000719">
    <property type="entry name" value="Prot_kinase_dom"/>
</dbReference>
<evidence type="ECO:0000256" key="6">
    <source>
        <dbReference type="ARBA" id="ARBA00022777"/>
    </source>
</evidence>
<dbReference type="Pfam" id="PF18396">
    <property type="entry name" value="TBK1_ULD"/>
    <property type="match status" value="1"/>
</dbReference>
<proteinExistence type="predicted"/>
<dbReference type="GO" id="GO:0004674">
    <property type="term" value="F:protein serine/threonine kinase activity"/>
    <property type="evidence" value="ECO:0007669"/>
    <property type="project" value="UniProtKB-KW"/>
</dbReference>
<dbReference type="Gene3D" id="3.30.200.20">
    <property type="entry name" value="Phosphorylase Kinase, domain 1"/>
    <property type="match status" value="1"/>
</dbReference>
<evidence type="ECO:0000259" key="9">
    <source>
        <dbReference type="PROSITE" id="PS50011"/>
    </source>
</evidence>
<dbReference type="Proteomes" id="UP001318040">
    <property type="component" value="Chromosome 42"/>
</dbReference>
<evidence type="ECO:0000256" key="3">
    <source>
        <dbReference type="ARBA" id="ARBA00022527"/>
    </source>
</evidence>
<name>A0AAJ7X8V1_PETMA</name>
<keyword evidence="6" id="KW-0418">Kinase</keyword>
<dbReference type="Gene3D" id="3.10.20.90">
    <property type="entry name" value="Phosphatidylinositol 3-kinase Catalytic Subunit, Chain A, domain 1"/>
    <property type="match status" value="1"/>
</dbReference>
<keyword evidence="2" id="KW-0963">Cytoplasm</keyword>
<dbReference type="Gene3D" id="1.20.1270.420">
    <property type="match status" value="1"/>
</dbReference>
<evidence type="ECO:0000313" key="10">
    <source>
        <dbReference type="Proteomes" id="UP001318040"/>
    </source>
</evidence>
<keyword evidence="4" id="KW-0808">Transferase</keyword>
<dbReference type="FunFam" id="1.10.510.10:FF:000100">
    <property type="entry name" value="inhibitor of nuclear factor kappa-B kinase subunit epsilon"/>
    <property type="match status" value="1"/>
</dbReference>
<dbReference type="GO" id="GO:0006950">
    <property type="term" value="P:response to stress"/>
    <property type="evidence" value="ECO:0007669"/>
    <property type="project" value="UniProtKB-ARBA"/>
</dbReference>
<dbReference type="PANTHER" id="PTHR22969">
    <property type="entry name" value="IKB KINASE"/>
    <property type="match status" value="1"/>
</dbReference>
<dbReference type="PROSITE" id="PS50011">
    <property type="entry name" value="PROTEIN_KINASE_DOM"/>
    <property type="match status" value="1"/>
</dbReference>
<dbReference type="PANTHER" id="PTHR22969:SF15">
    <property type="entry name" value="FI05319P"/>
    <property type="match status" value="1"/>
</dbReference>
<sequence>MQLSENFTWSLTDVLGRGSTGCVYHGRHRTTGAPSAIKVLSVDGMRRPPELQERESRVLAELDHPNIVRLLAVEEESVTRHRVVVMEVCSGGSLHSILNEPENAYGLSEDDFLQVLSDVVAGMNHLREKGIVHRDLKPGNIMRAFRADGKATYKLTDFDTARWLEDGEQFVSLCGTEEYLHPDMYARAVLRTSQPRAYHATVDLWSIGVTIYHVATGCLPFRPHAGPRRDQKLMHQITTRKPKGAISGVQEQANEKITWSDTLPSSCLLSECLKSLLVPILANVLEADPRQCWSFEQFFAATKDLLQRELLHVYSLPQHTLHRVYYRAHDTWAQLQELLSGLTGVTPDLQLFFNEGRPLAAAVASAAAAGGHLPATTPHDPVVLASAGTGQAQAAALRQIELHIPTFSRNTDMLQDVHTAQDAASAAIQIHRLSDRVVQEQVVARRAASWIRSEFEDDTRTALQRLGEVKVRRDAAVDLLHKTSRLCTLATRHEQLASAPGCVAEVEAAVRSACGRLEELEGRLMEVDASCAPGGDLSASWCQSVGFQLSDCSVERLAVLAKLSLDTLVQFDRDLQQRSE</sequence>
<dbReference type="AlphaFoldDB" id="A0AAJ7X8V1"/>
<dbReference type="InterPro" id="IPR051180">
    <property type="entry name" value="IKK"/>
</dbReference>
<comment type="subcellular location">
    <subcellularLocation>
        <location evidence="1">Cytoplasm</location>
    </subcellularLocation>
</comment>
<dbReference type="Pfam" id="PF18394">
    <property type="entry name" value="TBK1_CCD1"/>
    <property type="match status" value="1"/>
</dbReference>
<gene>
    <name evidence="11 12" type="primary">LOC116951191</name>
</gene>
<dbReference type="InterPro" id="IPR041309">
    <property type="entry name" value="TBK1_CC1"/>
</dbReference>
<dbReference type="Gene3D" id="1.10.510.10">
    <property type="entry name" value="Transferase(Phosphotransferase) domain 1"/>
    <property type="match status" value="1"/>
</dbReference>
<evidence type="ECO:0000256" key="4">
    <source>
        <dbReference type="ARBA" id="ARBA00022679"/>
    </source>
</evidence>
<dbReference type="InterPro" id="IPR041087">
    <property type="entry name" value="TBK1_ULD"/>
</dbReference>
<dbReference type="SUPFAM" id="SSF56112">
    <property type="entry name" value="Protein kinase-like (PK-like)"/>
    <property type="match status" value="1"/>
</dbReference>
<accession>A0AAJ7X8V1</accession>
<dbReference type="InterPro" id="IPR011009">
    <property type="entry name" value="Kinase-like_dom_sf"/>
</dbReference>
<dbReference type="RefSeq" id="XP_032825561.1">
    <property type="nucleotide sequence ID" value="XM_032969670.1"/>
</dbReference>
<dbReference type="GO" id="GO:0009967">
    <property type="term" value="P:positive regulation of signal transduction"/>
    <property type="evidence" value="ECO:0007669"/>
    <property type="project" value="UniProtKB-ARBA"/>
</dbReference>
<evidence type="ECO:0000313" key="11">
    <source>
        <dbReference type="RefSeq" id="XP_032825560.1"/>
    </source>
</evidence>
<evidence type="ECO:0000256" key="2">
    <source>
        <dbReference type="ARBA" id="ARBA00022490"/>
    </source>
</evidence>
<dbReference type="InterPro" id="IPR017441">
    <property type="entry name" value="Protein_kinase_ATP_BS"/>
</dbReference>
<dbReference type="SMART" id="SM00220">
    <property type="entry name" value="S_TKc"/>
    <property type="match status" value="1"/>
</dbReference>
<evidence type="ECO:0000256" key="1">
    <source>
        <dbReference type="ARBA" id="ARBA00004496"/>
    </source>
</evidence>
<dbReference type="GO" id="GO:0010628">
    <property type="term" value="P:positive regulation of gene expression"/>
    <property type="evidence" value="ECO:0007669"/>
    <property type="project" value="UniProtKB-ARBA"/>
</dbReference>
<dbReference type="RefSeq" id="XP_032825560.1">
    <property type="nucleotide sequence ID" value="XM_032969669.1"/>
</dbReference>
<keyword evidence="3" id="KW-0723">Serine/threonine-protein kinase</keyword>
<dbReference type="GO" id="GO:0005737">
    <property type="term" value="C:cytoplasm"/>
    <property type="evidence" value="ECO:0007669"/>
    <property type="project" value="UniProtKB-SubCell"/>
</dbReference>
<feature type="domain" description="Protein kinase" evidence="9">
    <location>
        <begin position="9"/>
        <end position="306"/>
    </location>
</feature>
<evidence type="ECO:0000256" key="8">
    <source>
        <dbReference type="PROSITE-ProRule" id="PRU10141"/>
    </source>
</evidence>
<keyword evidence="10" id="KW-1185">Reference proteome</keyword>
<keyword evidence="7 8" id="KW-0067">ATP-binding</keyword>
<dbReference type="KEGG" id="pmrn:116951191"/>
<reference evidence="11 12" key="1">
    <citation type="submission" date="2025-04" db="UniProtKB">
        <authorList>
            <consortium name="RefSeq"/>
        </authorList>
    </citation>
    <scope>IDENTIFICATION</scope>
    <source>
        <tissue evidence="11 12">Sperm</tissue>
    </source>
</reference>
<dbReference type="Pfam" id="PF00069">
    <property type="entry name" value="Pkinase"/>
    <property type="match status" value="1"/>
</dbReference>
<protein>
    <submittedName>
        <fullName evidence="11 12">Serine/threonine-protein kinase TBK1-like</fullName>
    </submittedName>
</protein>
<dbReference type="FunFam" id="3.30.200.20:FF:000106">
    <property type="entry name" value="serine/threonine-protein kinase TBK1 isoform X1"/>
    <property type="match status" value="1"/>
</dbReference>
<feature type="binding site" evidence="8">
    <location>
        <position position="38"/>
    </location>
    <ligand>
        <name>ATP</name>
        <dbReference type="ChEBI" id="CHEBI:30616"/>
    </ligand>
</feature>
<evidence type="ECO:0000256" key="5">
    <source>
        <dbReference type="ARBA" id="ARBA00022741"/>
    </source>
</evidence>
<evidence type="ECO:0000256" key="7">
    <source>
        <dbReference type="ARBA" id="ARBA00022840"/>
    </source>
</evidence>
<organism evidence="10 12">
    <name type="scientific">Petromyzon marinus</name>
    <name type="common">Sea lamprey</name>
    <dbReference type="NCBI Taxonomy" id="7757"/>
    <lineage>
        <taxon>Eukaryota</taxon>
        <taxon>Metazoa</taxon>
        <taxon>Chordata</taxon>
        <taxon>Craniata</taxon>
        <taxon>Vertebrata</taxon>
        <taxon>Cyclostomata</taxon>
        <taxon>Hyperoartia</taxon>
        <taxon>Petromyzontiformes</taxon>
        <taxon>Petromyzontidae</taxon>
        <taxon>Petromyzon</taxon>
    </lineage>
</organism>